<protein>
    <submittedName>
        <fullName evidence="3">Uncharacterized protein</fullName>
    </submittedName>
</protein>
<keyword evidence="2" id="KW-0067">ATP-binding</keyword>
<dbReference type="EMBL" id="ABJB010350040">
    <property type="status" value="NOT_ANNOTATED_CDS"/>
    <property type="molecule type" value="Genomic_DNA"/>
</dbReference>
<dbReference type="PANTHER" id="PTHR24223">
    <property type="entry name" value="ATP-BINDING CASSETTE SUB-FAMILY C"/>
    <property type="match status" value="1"/>
</dbReference>
<dbReference type="PANTHER" id="PTHR24223:SF415">
    <property type="entry name" value="FI20190P1"/>
    <property type="match status" value="1"/>
</dbReference>
<dbReference type="AlphaFoldDB" id="A0A1S4LDL8"/>
<dbReference type="GO" id="GO:0016887">
    <property type="term" value="F:ATP hydrolysis activity"/>
    <property type="evidence" value="ECO:0007669"/>
    <property type="project" value="InterPro"/>
</dbReference>
<dbReference type="SUPFAM" id="SSF52540">
    <property type="entry name" value="P-loop containing nucleoside triphosphate hydrolases"/>
    <property type="match status" value="1"/>
</dbReference>
<dbReference type="EMBL" id="ABJB010100568">
    <property type="status" value="NOT_ANNOTATED_CDS"/>
    <property type="molecule type" value="Genomic_DNA"/>
</dbReference>
<dbReference type="Pfam" id="PF00005">
    <property type="entry name" value="ABC_tran"/>
    <property type="match status" value="1"/>
</dbReference>
<name>A0A1S4LDL8_IXOSC</name>
<dbReference type="GO" id="GO:0005524">
    <property type="term" value="F:ATP binding"/>
    <property type="evidence" value="ECO:0007669"/>
    <property type="project" value="UniProtKB-KW"/>
</dbReference>
<dbReference type="InterPro" id="IPR050173">
    <property type="entry name" value="ABC_transporter_C-like"/>
</dbReference>
<dbReference type="VEuPathDB" id="VectorBase:ISCI012503"/>
<dbReference type="EnsemblMetazoa" id="ISCW012503-RA">
    <property type="protein sequence ID" value="ISCW012503-PA"/>
    <property type="gene ID" value="ISCW012503"/>
</dbReference>
<reference evidence="4" key="1">
    <citation type="submission" date="2008-03" db="EMBL/GenBank/DDBJ databases">
        <title>Annotation of Ixodes scapularis.</title>
        <authorList>
            <consortium name="Ixodes scapularis Genome Project Consortium"/>
            <person name="Caler E."/>
            <person name="Hannick L.I."/>
            <person name="Bidwell S."/>
            <person name="Joardar V."/>
            <person name="Thiagarajan M."/>
            <person name="Amedeo P."/>
            <person name="Galinsky K.J."/>
            <person name="Schobel S."/>
            <person name="Inman J."/>
            <person name="Hostetler J."/>
            <person name="Miller J."/>
            <person name="Hammond M."/>
            <person name="Megy K."/>
            <person name="Lawson D."/>
            <person name="Kodira C."/>
            <person name="Sutton G."/>
            <person name="Meyer J."/>
            <person name="Hill C.A."/>
            <person name="Birren B."/>
            <person name="Nene V."/>
            <person name="Collins F."/>
            <person name="Alarcon-Chaidez F."/>
            <person name="Wikel S."/>
            <person name="Strausberg R."/>
        </authorList>
    </citation>
    <scope>NUCLEOTIDE SEQUENCE [LARGE SCALE GENOMIC DNA]</scope>
    <source>
        <strain evidence="4">Wikel</strain>
    </source>
</reference>
<keyword evidence="1" id="KW-0547">Nucleotide-binding</keyword>
<dbReference type="VEuPathDB" id="VectorBase:ISCW012503"/>
<evidence type="ECO:0000313" key="3">
    <source>
        <dbReference type="EnsemblMetazoa" id="ISCW012503-PA"/>
    </source>
</evidence>
<dbReference type="InterPro" id="IPR027417">
    <property type="entry name" value="P-loop_NTPase"/>
</dbReference>
<proteinExistence type="predicted"/>
<dbReference type="PROSITE" id="PS50893">
    <property type="entry name" value="ABC_TRANSPORTER_2"/>
    <property type="match status" value="1"/>
</dbReference>
<dbReference type="EMBL" id="ABJB010443823">
    <property type="status" value="NOT_ANNOTATED_CDS"/>
    <property type="molecule type" value="Genomic_DNA"/>
</dbReference>
<dbReference type="Proteomes" id="UP000001555">
    <property type="component" value="Unassembled WGS sequence"/>
</dbReference>
<dbReference type="InParanoid" id="A0A1S4LDL8"/>
<organism evidence="3 4">
    <name type="scientific">Ixodes scapularis</name>
    <name type="common">Black-legged tick</name>
    <name type="synonym">Deer tick</name>
    <dbReference type="NCBI Taxonomy" id="6945"/>
    <lineage>
        <taxon>Eukaryota</taxon>
        <taxon>Metazoa</taxon>
        <taxon>Ecdysozoa</taxon>
        <taxon>Arthropoda</taxon>
        <taxon>Chelicerata</taxon>
        <taxon>Arachnida</taxon>
        <taxon>Acari</taxon>
        <taxon>Parasitiformes</taxon>
        <taxon>Ixodida</taxon>
        <taxon>Ixodoidea</taxon>
        <taxon>Ixodidae</taxon>
        <taxon>Ixodinae</taxon>
        <taxon>Ixodes</taxon>
    </lineage>
</organism>
<reference evidence="3" key="2">
    <citation type="submission" date="2020-05" db="UniProtKB">
        <authorList>
            <consortium name="EnsemblMetazoa"/>
        </authorList>
    </citation>
    <scope>IDENTIFICATION</scope>
    <source>
        <strain evidence="3">wikel</strain>
    </source>
</reference>
<sequence length="238" mass="26548">ALWAMFVTFLLVSPAHQLTPSLTFPCLSFFLLLRFPMYTLPDIVSKFIRRATFGLSEYDTPVLEDVDLNFKAGSLVAIVGAVGSGKSALLSAILGTIKRTSGSVDVKGRLAYVAQQPWIQNATLKENIVFTNPSDDHRFRQIVEACALTPDLDMLPEGDATYVGDRTRLFVTHSTAYLPAVDWIVFLDKGRVGEQGTYDELLARTENKFSKFLRNHSTRKYSEDHSESAAEDTGKRYI</sequence>
<evidence type="ECO:0000256" key="2">
    <source>
        <dbReference type="ARBA" id="ARBA00022840"/>
    </source>
</evidence>
<evidence type="ECO:0000313" key="4">
    <source>
        <dbReference type="Proteomes" id="UP000001555"/>
    </source>
</evidence>
<accession>A0A1S4LDL8</accession>
<dbReference type="EMBL" id="ABJB010496064">
    <property type="status" value="NOT_ANNOTATED_CDS"/>
    <property type="molecule type" value="Genomic_DNA"/>
</dbReference>
<evidence type="ECO:0000256" key="1">
    <source>
        <dbReference type="ARBA" id="ARBA00022741"/>
    </source>
</evidence>
<keyword evidence="4" id="KW-1185">Reference proteome</keyword>
<dbReference type="InterPro" id="IPR003439">
    <property type="entry name" value="ABC_transporter-like_ATP-bd"/>
</dbReference>
<dbReference type="Gene3D" id="3.40.50.300">
    <property type="entry name" value="P-loop containing nucleotide triphosphate hydrolases"/>
    <property type="match status" value="2"/>
</dbReference>